<evidence type="ECO:0000256" key="1">
    <source>
        <dbReference type="ARBA" id="ARBA00004613"/>
    </source>
</evidence>
<dbReference type="FunFam" id="2.40.10.10:FF:000038">
    <property type="entry name" value="Serine protease"/>
    <property type="match status" value="1"/>
</dbReference>
<dbReference type="Pfam" id="PF00089">
    <property type="entry name" value="Trypsin"/>
    <property type="match status" value="1"/>
</dbReference>
<dbReference type="GeneID" id="117563835"/>
<evidence type="ECO:0000256" key="6">
    <source>
        <dbReference type="SAM" id="SignalP"/>
    </source>
</evidence>
<evidence type="ECO:0000256" key="3">
    <source>
        <dbReference type="ARBA" id="ARBA00023157"/>
    </source>
</evidence>
<evidence type="ECO:0000256" key="4">
    <source>
        <dbReference type="ARBA" id="ARBA00068096"/>
    </source>
</evidence>
<proteinExistence type="predicted"/>
<dbReference type="Gene3D" id="2.40.10.10">
    <property type="entry name" value="Trypsin-like serine proteases"/>
    <property type="match status" value="1"/>
</dbReference>
<keyword evidence="6" id="KW-0732">Signal</keyword>
<dbReference type="SMART" id="SM00020">
    <property type="entry name" value="Tryp_SPc"/>
    <property type="match status" value="1"/>
</dbReference>
<dbReference type="AlphaFoldDB" id="A0A9C6W3J4"/>
<reference evidence="9" key="1">
    <citation type="submission" date="2025-08" db="UniProtKB">
        <authorList>
            <consortium name="RefSeq"/>
        </authorList>
    </citation>
    <scope>IDENTIFICATION</scope>
    <source>
        <strain evidence="9">15112-1751.03</strain>
        <tissue evidence="9">Whole Adult</tissue>
    </source>
</reference>
<dbReference type="GO" id="GO:0006508">
    <property type="term" value="P:proteolysis"/>
    <property type="evidence" value="ECO:0007669"/>
    <property type="project" value="InterPro"/>
</dbReference>
<keyword evidence="2" id="KW-0964">Secreted</keyword>
<dbReference type="PRINTS" id="PR00722">
    <property type="entry name" value="CHYMOTRYPSIN"/>
</dbReference>
<dbReference type="OrthoDB" id="6261922at2759"/>
<dbReference type="SUPFAM" id="SSF50494">
    <property type="entry name" value="Trypsin-like serine proteases"/>
    <property type="match status" value="1"/>
</dbReference>
<protein>
    <recommendedName>
        <fullName evidence="4">Phenoloxidase-activating factor 2</fullName>
    </recommendedName>
    <alternativeName>
        <fullName evidence="5">Prophenoloxidase-activating factor II</fullName>
    </alternativeName>
</protein>
<accession>A0A9C6W3J4</accession>
<dbReference type="PANTHER" id="PTHR24258">
    <property type="entry name" value="SERINE PROTEASE-RELATED"/>
    <property type="match status" value="1"/>
</dbReference>
<dbReference type="InterPro" id="IPR001254">
    <property type="entry name" value="Trypsin_dom"/>
</dbReference>
<dbReference type="PANTHER" id="PTHR24258:SF129">
    <property type="entry name" value="LP15124P-RELATED"/>
    <property type="match status" value="1"/>
</dbReference>
<keyword evidence="3" id="KW-1015">Disulfide bond</keyword>
<dbReference type="InterPro" id="IPR009003">
    <property type="entry name" value="Peptidase_S1_PA"/>
</dbReference>
<name>A0A9C6W3J4_DROAB</name>
<dbReference type="InterPro" id="IPR001314">
    <property type="entry name" value="Peptidase_S1A"/>
</dbReference>
<evidence type="ECO:0000256" key="2">
    <source>
        <dbReference type="ARBA" id="ARBA00022525"/>
    </source>
</evidence>
<keyword evidence="8" id="KW-1185">Reference proteome</keyword>
<dbReference type="InterPro" id="IPR043504">
    <property type="entry name" value="Peptidase_S1_PA_chymotrypsin"/>
</dbReference>
<dbReference type="PROSITE" id="PS50240">
    <property type="entry name" value="TRYPSIN_DOM"/>
    <property type="match status" value="1"/>
</dbReference>
<feature type="signal peptide" evidence="6">
    <location>
        <begin position="1"/>
        <end position="26"/>
    </location>
</feature>
<feature type="chain" id="PRO_5039401484" description="Phenoloxidase-activating factor 2" evidence="6">
    <location>
        <begin position="27"/>
        <end position="390"/>
    </location>
</feature>
<comment type="subcellular location">
    <subcellularLocation>
        <location evidence="1">Secreted</location>
    </subcellularLocation>
</comment>
<dbReference type="GO" id="GO:0005576">
    <property type="term" value="C:extracellular region"/>
    <property type="evidence" value="ECO:0007669"/>
    <property type="project" value="UniProtKB-SubCell"/>
</dbReference>
<evidence type="ECO:0000259" key="7">
    <source>
        <dbReference type="PROSITE" id="PS50240"/>
    </source>
</evidence>
<gene>
    <name evidence="9" type="primary">LOC117563835</name>
</gene>
<evidence type="ECO:0000313" key="8">
    <source>
        <dbReference type="Proteomes" id="UP000515160"/>
    </source>
</evidence>
<dbReference type="GO" id="GO:0004252">
    <property type="term" value="F:serine-type endopeptidase activity"/>
    <property type="evidence" value="ECO:0007669"/>
    <property type="project" value="InterPro"/>
</dbReference>
<dbReference type="Proteomes" id="UP000515160">
    <property type="component" value="Chromosome 2L"/>
</dbReference>
<dbReference type="RefSeq" id="XP_051858026.1">
    <property type="nucleotide sequence ID" value="XM_052002066.1"/>
</dbReference>
<sequence length="390" mass="44120">MQIPNKILNAFLTILCLCLLANFTSSQKNGTGISALCAPGSRCAPLWQCSNNSKIIFGNINPLFRAKVTNPCKSHQSCCREEFIRELPVSPPHDFACGRRNVESKHIESQSTSKLADFAEFPWVVAIFLSEETNLNFIGGGSILSPNVVLTAAHIVCGHATEDLLIRAGEWDTRSVLEPFEHQERDVLVKICHEKYDNGSMFYDIAVLNLRTPLEFAKHIMPICLPRHFEFPNIERCLVAGWGREEFTSDATRNILRKVDLPILDNPLCQRKFRRTRLGRNFCLNESFLCAGGEKDLDSCTGDGGSPLFCPLYDHPGQYYQIGIVSWGLSCNYANVPSVYANIPHQLDWILGVLRRLEQNVNYYMPSYKREYQERASNSIIAFRMDNKSD</sequence>
<feature type="domain" description="Peptidase S1" evidence="7">
    <location>
        <begin position="107"/>
        <end position="355"/>
    </location>
</feature>
<dbReference type="CDD" id="cd00190">
    <property type="entry name" value="Tryp_SPc"/>
    <property type="match status" value="1"/>
</dbReference>
<evidence type="ECO:0000313" key="9">
    <source>
        <dbReference type="RefSeq" id="XP_051858026.1"/>
    </source>
</evidence>
<organism evidence="8 9">
    <name type="scientific">Drosophila albomicans</name>
    <name type="common">Fruit fly</name>
    <dbReference type="NCBI Taxonomy" id="7291"/>
    <lineage>
        <taxon>Eukaryota</taxon>
        <taxon>Metazoa</taxon>
        <taxon>Ecdysozoa</taxon>
        <taxon>Arthropoda</taxon>
        <taxon>Hexapoda</taxon>
        <taxon>Insecta</taxon>
        <taxon>Pterygota</taxon>
        <taxon>Neoptera</taxon>
        <taxon>Endopterygota</taxon>
        <taxon>Diptera</taxon>
        <taxon>Brachycera</taxon>
        <taxon>Muscomorpha</taxon>
        <taxon>Ephydroidea</taxon>
        <taxon>Drosophilidae</taxon>
        <taxon>Drosophila</taxon>
    </lineage>
</organism>
<evidence type="ECO:0000256" key="5">
    <source>
        <dbReference type="ARBA" id="ARBA00076468"/>
    </source>
</evidence>